<dbReference type="HOGENOM" id="CLU_3358706_0_0_11"/>
<dbReference type="PATRIC" id="fig|749414.3.peg.78"/>
<dbReference type="AlphaFoldDB" id="D7BUK5"/>
<organism evidence="1 2">
    <name type="scientific">Streptomyces bingchenggensis (strain BCW-1)</name>
    <dbReference type="NCBI Taxonomy" id="749414"/>
    <lineage>
        <taxon>Bacteria</taxon>
        <taxon>Bacillati</taxon>
        <taxon>Actinomycetota</taxon>
        <taxon>Actinomycetes</taxon>
        <taxon>Kitasatosporales</taxon>
        <taxon>Streptomycetaceae</taxon>
        <taxon>Streptomyces</taxon>
    </lineage>
</organism>
<dbReference type="KEGG" id="sbh:SBI_00075"/>
<dbReference type="STRING" id="749414.SBI_00075"/>
<evidence type="ECO:0000313" key="1">
    <source>
        <dbReference type="EMBL" id="ADI03196.1"/>
    </source>
</evidence>
<dbReference type="EMBL" id="CP002047">
    <property type="protein sequence ID" value="ADI03196.1"/>
    <property type="molecule type" value="Genomic_DNA"/>
</dbReference>
<accession>D7BUK5</accession>
<sequence length="36" mass="3779">MDGKGLDVDELAKRFGRTTAVVSVLVRSADAVPAFS</sequence>
<protein>
    <submittedName>
        <fullName evidence="1">Uncharacterized protein</fullName>
    </submittedName>
</protein>
<proteinExistence type="predicted"/>
<dbReference type="Proteomes" id="UP000000377">
    <property type="component" value="Chromosome"/>
</dbReference>
<keyword evidence="2" id="KW-1185">Reference proteome</keyword>
<reference evidence="1 2" key="1">
    <citation type="journal article" date="2010" name="J. Bacteriol.">
        <title>Genome sequence of the milbemycin-producing bacterium Streptomyces bingchenggensis.</title>
        <authorList>
            <person name="Wang X.J."/>
            <person name="Yan Y.J."/>
            <person name="Zhang B."/>
            <person name="An J."/>
            <person name="Wang J.J."/>
            <person name="Tian J."/>
            <person name="Jiang L."/>
            <person name="Chen Y.H."/>
            <person name="Huang S.X."/>
            <person name="Yin M."/>
            <person name="Zhang J."/>
            <person name="Gao A.L."/>
            <person name="Liu C.X."/>
            <person name="Zhu Z.X."/>
            <person name="Xiang W.S."/>
        </authorList>
    </citation>
    <scope>NUCLEOTIDE SEQUENCE [LARGE SCALE GENOMIC DNA]</scope>
    <source>
        <strain evidence="1 2">BCW-1</strain>
    </source>
</reference>
<name>D7BUK5_STRBB</name>
<gene>
    <name evidence="1" type="ordered locus">SBI_00075</name>
</gene>
<evidence type="ECO:0000313" key="2">
    <source>
        <dbReference type="Proteomes" id="UP000000377"/>
    </source>
</evidence>